<accession>A0A560GYR4</accession>
<dbReference type="PANTHER" id="PTHR43767:SF8">
    <property type="entry name" value="LONG-CHAIN-FATTY-ACID--COA LIGASE"/>
    <property type="match status" value="1"/>
</dbReference>
<evidence type="ECO:0000259" key="8">
    <source>
        <dbReference type="Pfam" id="PF13193"/>
    </source>
</evidence>
<dbReference type="OrthoDB" id="7055148at2"/>
<evidence type="ECO:0000256" key="6">
    <source>
        <dbReference type="ARBA" id="ARBA00042773"/>
    </source>
</evidence>
<dbReference type="PANTHER" id="PTHR43767">
    <property type="entry name" value="LONG-CHAIN-FATTY-ACID--COA LIGASE"/>
    <property type="match status" value="1"/>
</dbReference>
<evidence type="ECO:0000256" key="5">
    <source>
        <dbReference type="ARBA" id="ARBA00039545"/>
    </source>
</evidence>
<evidence type="ECO:0000256" key="3">
    <source>
        <dbReference type="ARBA" id="ARBA00022598"/>
    </source>
</evidence>
<sequence>MDWLDPACRLVQDGQAHGQADLIGCARDLRARWGAVGPVAAVAATPLAVATALIAARMSNVPLFLLRGADVPPGVDALVHADGTVTRLNNGAGASAPGFSLVLETSGTTGAPKRLRHDFGRLMARIQPGRGQGCTWLATFDPGGYAGLQVLLTVLRGGGTLVDGAAHDVPAQAERAARHAVTHISATPSFWRAFLLTGKKPPLKALTLGGEAVDQALLDRLAAAFPDATLRHIYASTEAGALFAVSDGRAGFPAAWLETGVEGTDLAIRDGVLHVRGPRLAVALADERLLTDADGWYATGDRVEVVGDRVLFRGREDGVVNVGGVKVVPDAVEALIQAVPGIADAAVRVQASPITGHLLTAQLVATPGQDPAVLRPLVVAALAGLSPAARPRRLEFVTELELSPSGKKKRVQA</sequence>
<protein>
    <recommendedName>
        <fullName evidence="5">Long-chain-fatty-acid--CoA ligase</fullName>
        <ecNumber evidence="4">6.2.1.3</ecNumber>
    </recommendedName>
    <alternativeName>
        <fullName evidence="6">Long-chain acyl-CoA synthetase</fullName>
    </alternativeName>
</protein>
<dbReference type="GO" id="GO:0004467">
    <property type="term" value="F:long-chain fatty acid-CoA ligase activity"/>
    <property type="evidence" value="ECO:0007669"/>
    <property type="project" value="UniProtKB-EC"/>
</dbReference>
<evidence type="ECO:0000259" key="7">
    <source>
        <dbReference type="Pfam" id="PF00501"/>
    </source>
</evidence>
<dbReference type="InterPro" id="IPR045851">
    <property type="entry name" value="AMP-bd_C_sf"/>
</dbReference>
<dbReference type="Pfam" id="PF13193">
    <property type="entry name" value="AMP-binding_C"/>
    <property type="match status" value="1"/>
</dbReference>
<dbReference type="InterPro" id="IPR025110">
    <property type="entry name" value="AMP-bd_C"/>
</dbReference>
<keyword evidence="10" id="KW-1185">Reference proteome</keyword>
<dbReference type="GO" id="GO:0016020">
    <property type="term" value="C:membrane"/>
    <property type="evidence" value="ECO:0007669"/>
    <property type="project" value="UniProtKB-SubCell"/>
</dbReference>
<dbReference type="EMBL" id="VITR01000012">
    <property type="protein sequence ID" value="TWB38634.1"/>
    <property type="molecule type" value="Genomic_DNA"/>
</dbReference>
<proteinExistence type="predicted"/>
<dbReference type="EC" id="6.2.1.3" evidence="4"/>
<dbReference type="AlphaFoldDB" id="A0A560GYR4"/>
<dbReference type="InterPro" id="IPR042099">
    <property type="entry name" value="ANL_N_sf"/>
</dbReference>
<evidence type="ECO:0000256" key="1">
    <source>
        <dbReference type="ARBA" id="ARBA00004170"/>
    </source>
</evidence>
<feature type="domain" description="AMP-binding enzyme C-terminal" evidence="8">
    <location>
        <begin position="332"/>
        <end position="407"/>
    </location>
</feature>
<comment type="caution">
    <text evidence="9">The sequence shown here is derived from an EMBL/GenBank/DDBJ whole genome shotgun (WGS) entry which is preliminary data.</text>
</comment>
<gene>
    <name evidence="9" type="ORF">FBZ90_112123</name>
</gene>
<dbReference type="Proteomes" id="UP000315751">
    <property type="component" value="Unassembled WGS sequence"/>
</dbReference>
<reference evidence="9 10" key="1">
    <citation type="submission" date="2019-06" db="EMBL/GenBank/DDBJ databases">
        <title>Genomic Encyclopedia of Type Strains, Phase IV (KMG-V): Genome sequencing to study the core and pangenomes of soil and plant-associated prokaryotes.</title>
        <authorList>
            <person name="Whitman W."/>
        </authorList>
    </citation>
    <scope>NUCLEOTIDE SEQUENCE [LARGE SCALE GENOMIC DNA]</scope>
    <source>
        <strain evidence="9 10">BR 11622</strain>
    </source>
</reference>
<dbReference type="InterPro" id="IPR000873">
    <property type="entry name" value="AMP-dep_synth/lig_dom"/>
</dbReference>
<feature type="domain" description="AMP-dependent synthetase/ligase" evidence="7">
    <location>
        <begin position="105"/>
        <end position="278"/>
    </location>
</feature>
<keyword evidence="3 9" id="KW-0436">Ligase</keyword>
<evidence type="ECO:0000313" key="9">
    <source>
        <dbReference type="EMBL" id="TWB38634.1"/>
    </source>
</evidence>
<evidence type="ECO:0000256" key="2">
    <source>
        <dbReference type="ARBA" id="ARBA00005005"/>
    </source>
</evidence>
<dbReference type="Pfam" id="PF00501">
    <property type="entry name" value="AMP-binding"/>
    <property type="match status" value="1"/>
</dbReference>
<dbReference type="Gene3D" id="3.40.50.12780">
    <property type="entry name" value="N-terminal domain of ligase-like"/>
    <property type="match status" value="1"/>
</dbReference>
<comment type="subcellular location">
    <subcellularLocation>
        <location evidence="1">Membrane</location>
        <topology evidence="1">Peripheral membrane protein</topology>
    </subcellularLocation>
</comment>
<dbReference type="SUPFAM" id="SSF56801">
    <property type="entry name" value="Acetyl-CoA synthetase-like"/>
    <property type="match status" value="1"/>
</dbReference>
<name>A0A560GYR4_9PROT</name>
<dbReference type="InterPro" id="IPR050237">
    <property type="entry name" value="ATP-dep_AMP-bd_enzyme"/>
</dbReference>
<evidence type="ECO:0000256" key="4">
    <source>
        <dbReference type="ARBA" id="ARBA00026121"/>
    </source>
</evidence>
<evidence type="ECO:0000313" key="10">
    <source>
        <dbReference type="Proteomes" id="UP000315751"/>
    </source>
</evidence>
<comment type="pathway">
    <text evidence="2">Lipid metabolism; fatty acid beta-oxidation.</text>
</comment>
<dbReference type="Gene3D" id="3.30.300.30">
    <property type="match status" value="1"/>
</dbReference>
<organism evidence="9 10">
    <name type="scientific">Nitrospirillum amazonense</name>
    <dbReference type="NCBI Taxonomy" id="28077"/>
    <lineage>
        <taxon>Bacteria</taxon>
        <taxon>Pseudomonadati</taxon>
        <taxon>Pseudomonadota</taxon>
        <taxon>Alphaproteobacteria</taxon>
        <taxon>Rhodospirillales</taxon>
        <taxon>Azospirillaceae</taxon>
        <taxon>Nitrospirillum</taxon>
    </lineage>
</organism>